<keyword evidence="2" id="KW-1185">Reference proteome</keyword>
<evidence type="ECO:0000313" key="2">
    <source>
        <dbReference type="Proteomes" id="UP000230002"/>
    </source>
</evidence>
<dbReference type="EMBL" id="AYKW01000023">
    <property type="protein sequence ID" value="PIL28442.1"/>
    <property type="molecule type" value="Genomic_DNA"/>
</dbReference>
<proteinExistence type="predicted"/>
<dbReference type="AlphaFoldDB" id="A0A2G8S3U7"/>
<protein>
    <submittedName>
        <fullName evidence="1">Uncharacterized protein</fullName>
    </submittedName>
</protein>
<dbReference type="STRING" id="1077348.A0A2G8S3U7"/>
<reference evidence="1 2" key="1">
    <citation type="journal article" date="2015" name="Sci. Rep.">
        <title>Chromosome-level genome map provides insights into diverse defense mechanisms in the medicinal fungus Ganoderma sinense.</title>
        <authorList>
            <person name="Zhu Y."/>
            <person name="Xu J."/>
            <person name="Sun C."/>
            <person name="Zhou S."/>
            <person name="Xu H."/>
            <person name="Nelson D.R."/>
            <person name="Qian J."/>
            <person name="Song J."/>
            <person name="Luo H."/>
            <person name="Xiang L."/>
            <person name="Li Y."/>
            <person name="Xu Z."/>
            <person name="Ji A."/>
            <person name="Wang L."/>
            <person name="Lu S."/>
            <person name="Hayward A."/>
            <person name="Sun W."/>
            <person name="Li X."/>
            <person name="Schwartz D.C."/>
            <person name="Wang Y."/>
            <person name="Chen S."/>
        </authorList>
    </citation>
    <scope>NUCLEOTIDE SEQUENCE [LARGE SCALE GENOMIC DNA]</scope>
    <source>
        <strain evidence="1 2">ZZ0214-1</strain>
    </source>
</reference>
<comment type="caution">
    <text evidence="1">The sequence shown here is derived from an EMBL/GenBank/DDBJ whole genome shotgun (WGS) entry which is preliminary data.</text>
</comment>
<accession>A0A2G8S3U7</accession>
<dbReference type="OrthoDB" id="2753838at2759"/>
<sequence>MIYHYYSSCWTGLLHLAKKERHLREGQLNDALQGICTGIGYKSLLYRAKVRNASSYRAKLRSFDDVHVADEGVRKHVRVYQQARRAMERLFDADDADDAQALDAFRARYKDIHREDLRVSTAVIESFTPGVRNEHSAWFWNISDTSSGEEAQWIQDCTWS</sequence>
<organism evidence="1 2">
    <name type="scientific">Ganoderma sinense ZZ0214-1</name>
    <dbReference type="NCBI Taxonomy" id="1077348"/>
    <lineage>
        <taxon>Eukaryota</taxon>
        <taxon>Fungi</taxon>
        <taxon>Dikarya</taxon>
        <taxon>Basidiomycota</taxon>
        <taxon>Agaricomycotina</taxon>
        <taxon>Agaricomycetes</taxon>
        <taxon>Polyporales</taxon>
        <taxon>Polyporaceae</taxon>
        <taxon>Ganoderma</taxon>
    </lineage>
</organism>
<gene>
    <name evidence="1" type="ORF">GSI_08476</name>
</gene>
<dbReference type="Proteomes" id="UP000230002">
    <property type="component" value="Unassembled WGS sequence"/>
</dbReference>
<evidence type="ECO:0000313" key="1">
    <source>
        <dbReference type="EMBL" id="PIL28442.1"/>
    </source>
</evidence>
<name>A0A2G8S3U7_9APHY</name>